<name>A0A0F7CQ17_9ACTN</name>
<accession>A0A0F7CQ17</accession>
<sequence length="81" mass="9252">MTRAVLQFQAWSVAPDEEPDAEPITFGAQCAVCLRTSSRSTLQQDVADWVRDHAARNPSHHSYRELIQRPLRAWMPHTVNP</sequence>
<dbReference type="Proteomes" id="UP000034034">
    <property type="component" value="Chromosome"/>
</dbReference>
<keyword evidence="3" id="KW-1185">Reference proteome</keyword>
<evidence type="ECO:0000313" key="2">
    <source>
        <dbReference type="EMBL" id="AKG45631.1"/>
    </source>
</evidence>
<protein>
    <recommendedName>
        <fullName evidence="1">DUF7848 domain-containing protein</fullName>
    </recommendedName>
</protein>
<reference evidence="2" key="1">
    <citation type="submission" date="2019-08" db="EMBL/GenBank/DDBJ databases">
        <title>Complete genome sequence of a mangrove-derived Streptomyces xiamenensis.</title>
        <authorList>
            <person name="Xu J."/>
        </authorList>
    </citation>
    <scope>NUCLEOTIDE SEQUENCE</scope>
    <source>
        <strain evidence="2">318</strain>
    </source>
</reference>
<dbReference type="KEGG" id="sxi:SXIM_42470"/>
<gene>
    <name evidence="2" type="ORF">SXIM_42470</name>
</gene>
<dbReference type="PATRIC" id="fig|408015.6.peg.4301"/>
<organism evidence="2 3">
    <name type="scientific">Streptomyces xiamenensis</name>
    <dbReference type="NCBI Taxonomy" id="408015"/>
    <lineage>
        <taxon>Bacteria</taxon>
        <taxon>Bacillati</taxon>
        <taxon>Actinomycetota</taxon>
        <taxon>Actinomycetes</taxon>
        <taxon>Kitasatosporales</taxon>
        <taxon>Streptomycetaceae</taxon>
        <taxon>Streptomyces</taxon>
    </lineage>
</organism>
<dbReference type="STRING" id="408015.SXIM_42470"/>
<dbReference type="EMBL" id="CP009922">
    <property type="protein sequence ID" value="AKG45631.1"/>
    <property type="molecule type" value="Genomic_DNA"/>
</dbReference>
<dbReference type="RefSeq" id="WP_030733700.1">
    <property type="nucleotide sequence ID" value="NZ_CBDRAA010000003.1"/>
</dbReference>
<dbReference type="HOGENOM" id="CLU_153944_1_0_11"/>
<proteinExistence type="predicted"/>
<evidence type="ECO:0000313" key="3">
    <source>
        <dbReference type="Proteomes" id="UP000034034"/>
    </source>
</evidence>
<dbReference type="AlphaFoldDB" id="A0A0F7CQ17"/>
<evidence type="ECO:0000259" key="1">
    <source>
        <dbReference type="Pfam" id="PF25232"/>
    </source>
</evidence>
<dbReference type="InterPro" id="IPR057170">
    <property type="entry name" value="DUF7848"/>
</dbReference>
<feature type="domain" description="DUF7848" evidence="1">
    <location>
        <begin position="1"/>
        <end position="75"/>
    </location>
</feature>
<dbReference type="Pfam" id="PF25232">
    <property type="entry name" value="DUF7848"/>
    <property type="match status" value="1"/>
</dbReference>